<keyword evidence="1" id="KW-0694">RNA-binding</keyword>
<dbReference type="InterPro" id="IPR011990">
    <property type="entry name" value="TPR-like_helical_dom_sf"/>
</dbReference>
<dbReference type="Gene3D" id="3.30.70.330">
    <property type="match status" value="1"/>
</dbReference>
<keyword evidence="3" id="KW-0479">Metal-binding</keyword>
<dbReference type="InterPro" id="IPR000571">
    <property type="entry name" value="Znf_CCCH"/>
</dbReference>
<evidence type="ECO:0000256" key="2">
    <source>
        <dbReference type="PROSITE-ProRule" id="PRU00339"/>
    </source>
</evidence>
<dbReference type="InterPro" id="IPR012677">
    <property type="entry name" value="Nucleotide-bd_a/b_plait_sf"/>
</dbReference>
<feature type="region of interest" description="Disordered" evidence="4">
    <location>
        <begin position="116"/>
        <end position="158"/>
    </location>
</feature>
<dbReference type="SMART" id="SM00360">
    <property type="entry name" value="RRM"/>
    <property type="match status" value="1"/>
</dbReference>
<dbReference type="GO" id="GO:0003723">
    <property type="term" value="F:RNA binding"/>
    <property type="evidence" value="ECO:0007669"/>
    <property type="project" value="UniProtKB-UniRule"/>
</dbReference>
<feature type="domain" description="RRM" evidence="5">
    <location>
        <begin position="331"/>
        <end position="403"/>
    </location>
</feature>
<dbReference type="GO" id="GO:0008270">
    <property type="term" value="F:zinc ion binding"/>
    <property type="evidence" value="ECO:0007669"/>
    <property type="project" value="UniProtKB-KW"/>
</dbReference>
<evidence type="ECO:0000256" key="1">
    <source>
        <dbReference type="PROSITE-ProRule" id="PRU00176"/>
    </source>
</evidence>
<dbReference type="InterPro" id="IPR000504">
    <property type="entry name" value="RRM_dom"/>
</dbReference>
<evidence type="ECO:0000256" key="3">
    <source>
        <dbReference type="PROSITE-ProRule" id="PRU00723"/>
    </source>
</evidence>
<accession>A0A6P8QM31</accession>
<dbReference type="PROSITE" id="PS50005">
    <property type="entry name" value="TPR"/>
    <property type="match status" value="1"/>
</dbReference>
<proteinExistence type="predicted"/>
<keyword evidence="7" id="KW-1185">Reference proteome</keyword>
<evidence type="ECO:0000259" key="5">
    <source>
        <dbReference type="PROSITE" id="PS50102"/>
    </source>
</evidence>
<gene>
    <name evidence="8" type="primary">LOC117359008</name>
</gene>
<evidence type="ECO:0000313" key="8">
    <source>
        <dbReference type="RefSeq" id="XP_033796955.1"/>
    </source>
</evidence>
<feature type="repeat" description="TPR" evidence="2">
    <location>
        <begin position="154"/>
        <end position="187"/>
    </location>
</feature>
<dbReference type="PROSITE" id="PS50103">
    <property type="entry name" value="ZF_C3H1"/>
    <property type="match status" value="1"/>
</dbReference>
<dbReference type="OrthoDB" id="2423701at2759"/>
<dbReference type="SMART" id="SM00028">
    <property type="entry name" value="TPR"/>
    <property type="match status" value="3"/>
</dbReference>
<dbReference type="PANTHER" id="PTHR47678">
    <property type="entry name" value="TETRATRICOPEPTIDE REPEAT PROTEIN 31"/>
    <property type="match status" value="1"/>
</dbReference>
<dbReference type="InterPro" id="IPR035979">
    <property type="entry name" value="RBD_domain_sf"/>
</dbReference>
<dbReference type="KEGG" id="gsh:117359008"/>
<feature type="compositionally biased region" description="Basic and acidic residues" evidence="4">
    <location>
        <begin position="125"/>
        <end position="145"/>
    </location>
</feature>
<dbReference type="PROSITE" id="PS50102">
    <property type="entry name" value="RRM"/>
    <property type="match status" value="1"/>
</dbReference>
<dbReference type="Pfam" id="PF13432">
    <property type="entry name" value="TPR_16"/>
    <property type="match status" value="1"/>
</dbReference>
<dbReference type="InterPro" id="IPR019734">
    <property type="entry name" value="TPR_rpt"/>
</dbReference>
<evidence type="ECO:0000313" key="7">
    <source>
        <dbReference type="Proteomes" id="UP000515159"/>
    </source>
</evidence>
<keyword evidence="2" id="KW-0802">TPR repeat</keyword>
<name>A0A6P8QM31_GEOSA</name>
<reference evidence="8" key="1">
    <citation type="submission" date="2025-08" db="UniProtKB">
        <authorList>
            <consortium name="RefSeq"/>
        </authorList>
    </citation>
    <scope>IDENTIFICATION</scope>
</reference>
<feature type="zinc finger region" description="C3H1-type" evidence="3">
    <location>
        <begin position="431"/>
        <end position="458"/>
    </location>
</feature>
<dbReference type="Pfam" id="PF00076">
    <property type="entry name" value="RRM_1"/>
    <property type="match status" value="1"/>
</dbReference>
<feature type="region of interest" description="Disordered" evidence="4">
    <location>
        <begin position="55"/>
        <end position="104"/>
    </location>
</feature>
<dbReference type="Gene3D" id="1.25.40.10">
    <property type="entry name" value="Tetratricopeptide repeat domain"/>
    <property type="match status" value="1"/>
</dbReference>
<dbReference type="Proteomes" id="UP000515159">
    <property type="component" value="Chromosome 4"/>
</dbReference>
<dbReference type="PROSITE" id="PS50293">
    <property type="entry name" value="TPR_REGION"/>
    <property type="match status" value="1"/>
</dbReference>
<feature type="domain" description="C3H1-type" evidence="6">
    <location>
        <begin position="431"/>
        <end position="458"/>
    </location>
</feature>
<feature type="compositionally biased region" description="Basic residues" evidence="4">
    <location>
        <begin position="73"/>
        <end position="86"/>
    </location>
</feature>
<evidence type="ECO:0000256" key="4">
    <source>
        <dbReference type="SAM" id="MobiDB-lite"/>
    </source>
</evidence>
<keyword evidence="3" id="KW-0863">Zinc-finger</keyword>
<dbReference type="SUPFAM" id="SSF54928">
    <property type="entry name" value="RNA-binding domain, RBD"/>
    <property type="match status" value="1"/>
</dbReference>
<dbReference type="AlphaFoldDB" id="A0A6P8QM31"/>
<dbReference type="PANTHER" id="PTHR47678:SF2">
    <property type="entry name" value="TETRATRICOPEPTIDE REPEAT PROTEIN 31 ISOFORM X1"/>
    <property type="match status" value="1"/>
</dbReference>
<dbReference type="InParanoid" id="A0A6P8QM31"/>
<keyword evidence="3" id="KW-0862">Zinc</keyword>
<dbReference type="SUPFAM" id="SSF48452">
    <property type="entry name" value="TPR-like"/>
    <property type="match status" value="1"/>
</dbReference>
<dbReference type="RefSeq" id="XP_033796955.1">
    <property type="nucleotide sequence ID" value="XM_033941064.1"/>
</dbReference>
<organism evidence="7 8">
    <name type="scientific">Geotrypetes seraphini</name>
    <name type="common">Gaboon caecilian</name>
    <name type="synonym">Caecilia seraphini</name>
    <dbReference type="NCBI Taxonomy" id="260995"/>
    <lineage>
        <taxon>Eukaryota</taxon>
        <taxon>Metazoa</taxon>
        <taxon>Chordata</taxon>
        <taxon>Craniata</taxon>
        <taxon>Vertebrata</taxon>
        <taxon>Euteleostomi</taxon>
        <taxon>Amphibia</taxon>
        <taxon>Gymnophiona</taxon>
        <taxon>Geotrypetes</taxon>
    </lineage>
</organism>
<protein>
    <submittedName>
        <fullName evidence="8">Uncharacterized protein LOC117359008 isoform X1</fullName>
    </submittedName>
</protein>
<feature type="compositionally biased region" description="Basic and acidic residues" evidence="4">
    <location>
        <begin position="87"/>
        <end position="98"/>
    </location>
</feature>
<evidence type="ECO:0000259" key="6">
    <source>
        <dbReference type="PROSITE" id="PS50103"/>
    </source>
</evidence>
<sequence length="469" mass="54322">MMMVLLMELEPSKYHFLKIPDCKIPKDEMDCGRAAGFCSGRSEQSHNQYFKVQDEGMTSEGSFSEDDRAKQKAEKRRAKKKRQRERRKLEKIKNHVENEQQEPEWDVTSAFVANAASHIKPKSRTKLDKNCRENKENERRIHEEDNNSSTVQRSRQHAERGIELVERGKYSQAVELFSEAIKLDPEDHRYFGNRSYCYEQLKHYKEALLDAETAIRLSTNWPKGYFRKGRALLGIKKYIEAEAAFEMVLHLDTNCQEALKEILACRVYQLMELGFTQTQSVSLLEEFKTVPAVLEAPISAKVLLRNASSCFEEPVEDDIVLLTDQSETLCASLWVGNITIQIKEKQLRDLFKNYGEIDSIRLLCERFCAFVNFKCPTAAARALDELQGKELENTKLVIRYPDRCYRAFTVSTAATQTKAVATQTGYRRKGPVRGNECYFWRTTGCHFGEKCRHRHIPENKGVDRKPWKS</sequence>
<dbReference type="GeneID" id="117359008"/>